<organism evidence="3 4">
    <name type="scientific">Alistipes senegalensis JC50</name>
    <dbReference type="NCBI Taxonomy" id="1033732"/>
    <lineage>
        <taxon>Bacteria</taxon>
        <taxon>Pseudomonadati</taxon>
        <taxon>Bacteroidota</taxon>
        <taxon>Bacteroidia</taxon>
        <taxon>Bacteroidales</taxon>
        <taxon>Rikenellaceae</taxon>
        <taxon>Alistipes</taxon>
    </lineage>
</organism>
<dbReference type="Proteomes" id="UP001058267">
    <property type="component" value="Chromosome"/>
</dbReference>
<dbReference type="EMBL" id="CP102252">
    <property type="protein sequence ID" value="UWN64169.1"/>
    <property type="molecule type" value="Genomic_DNA"/>
</dbReference>
<feature type="domain" description="S1 motif" evidence="2">
    <location>
        <begin position="693"/>
        <end position="768"/>
    </location>
</feature>
<dbReference type="Gene3D" id="2.40.50.140">
    <property type="entry name" value="Nucleic acid-binding proteins"/>
    <property type="match status" value="1"/>
</dbReference>
<dbReference type="RefSeq" id="WP_227901128.1">
    <property type="nucleotide sequence ID" value="NZ_CP102252.1"/>
</dbReference>
<evidence type="ECO:0000256" key="1">
    <source>
        <dbReference type="SAM" id="Phobius"/>
    </source>
</evidence>
<proteinExistence type="predicted"/>
<sequence>MNDIEQFVNKFGLTPFWSVVIILLIICIWQYDRVRVIVTDIYCIAAKTIGWFKREATKRKLEEICNKGFTSISQEISELNLPNLKINWIAKGTQDITLKDKEAIVFLKFNPDNTQNIINATSAYVKKTLLPIPKTYMSPQVRDAIDYTVIRKCLLEIPEYRLAVNDFIKNSQDICIENQSIIDKVCNIDDAGLMSRILFREYFEWGNRIAGRNIDNKYQKEASEFLDFLYDITARGYDDNTRLQYISENIKVGVLLVAKLDTFSAQGETPYVRRIKEGFAKGIRTFYLLARNEKLDIVEDVYGKLIQTGNYNLLNGPKAYKDAQGRENICYCIEINSEGNMAQTFNRLSDAMDKNAKLEAVVHSVYADKILCLINDIKIIIPYNKITDVPDLKLHYYFQVGMSIEFIPVEYDKHGNVLGSLLQTNSNPQRMMDNKFCVGKEVEAIVEQALDDCLFLRIKDSDIKAVALRKDITYSHYIFLHQQFPVGNEYLFRIIEIDYISNRLYLQLANLCDPWENLKYSEGQKLICTVYQKKESCVITEIEEGVKAILPFTETTWFTPEPSQIKKLKNNVEFECRIKSINQDRRLVILTTKSTESPYLNYYKRIEEDKYIVDAQVIASDAKGLVCLADEKYRIFIPQSETHIGVNKYKCKIKDLIKVHIKDISNDKRSFIGSLKPFIKHPMQWFADNYAPGIALSNLTINTINEKSVLFNIHRNPKQYCLGLLPIGEVTNLCHIESIERIYKDGIKFPLIITEIDMERCIVKLSLKKLLANNKDKVKLLDYYTRYSAYIIGKRDNDCIIIVDKIWIEGILIESKNCKIGDKVSVRAISLGETPEFSMD</sequence>
<evidence type="ECO:0000313" key="4">
    <source>
        <dbReference type="Proteomes" id="UP001058267"/>
    </source>
</evidence>
<reference evidence="3" key="1">
    <citation type="journal article" date="2022" name="Cell">
        <title>Design, construction, and in vivo augmentation of a complex gut microbiome.</title>
        <authorList>
            <person name="Cheng A.G."/>
            <person name="Ho P.Y."/>
            <person name="Aranda-Diaz A."/>
            <person name="Jain S."/>
            <person name="Yu F.B."/>
            <person name="Meng X."/>
            <person name="Wang M."/>
            <person name="Iakiviak M."/>
            <person name="Nagashima K."/>
            <person name="Zhao A."/>
            <person name="Murugkar P."/>
            <person name="Patil A."/>
            <person name="Atabakhsh K."/>
            <person name="Weakley A."/>
            <person name="Yan J."/>
            <person name="Brumbaugh A.R."/>
            <person name="Higginbottom S."/>
            <person name="Dimas A."/>
            <person name="Shiver A.L."/>
            <person name="Deutschbauer A."/>
            <person name="Neff N."/>
            <person name="Sonnenburg J.L."/>
            <person name="Huang K.C."/>
            <person name="Fischbach M.A."/>
        </authorList>
    </citation>
    <scope>NUCLEOTIDE SEQUENCE</scope>
    <source>
        <strain evidence="3">JC50</strain>
    </source>
</reference>
<evidence type="ECO:0000313" key="3">
    <source>
        <dbReference type="EMBL" id="UWN64169.1"/>
    </source>
</evidence>
<keyword evidence="1" id="KW-0472">Membrane</keyword>
<dbReference type="SMART" id="SM00316">
    <property type="entry name" value="S1"/>
    <property type="match status" value="4"/>
</dbReference>
<dbReference type="SUPFAM" id="SSF50249">
    <property type="entry name" value="Nucleic acid-binding proteins"/>
    <property type="match status" value="1"/>
</dbReference>
<dbReference type="PROSITE" id="PS50126">
    <property type="entry name" value="S1"/>
    <property type="match status" value="1"/>
</dbReference>
<protein>
    <recommendedName>
        <fullName evidence="2">S1 motif domain-containing protein</fullName>
    </recommendedName>
</protein>
<accession>A0ABY5V4T3</accession>
<keyword evidence="4" id="KW-1185">Reference proteome</keyword>
<dbReference type="InterPro" id="IPR003029">
    <property type="entry name" value="S1_domain"/>
</dbReference>
<name>A0ABY5V4T3_9BACT</name>
<evidence type="ECO:0000259" key="2">
    <source>
        <dbReference type="PROSITE" id="PS50126"/>
    </source>
</evidence>
<keyword evidence="1" id="KW-1133">Transmembrane helix</keyword>
<dbReference type="InterPro" id="IPR012340">
    <property type="entry name" value="NA-bd_OB-fold"/>
</dbReference>
<gene>
    <name evidence="3" type="ORF">NQ519_10355</name>
</gene>
<feature type="transmembrane region" description="Helical" evidence="1">
    <location>
        <begin position="12"/>
        <end position="31"/>
    </location>
</feature>
<keyword evidence="1" id="KW-0812">Transmembrane</keyword>